<feature type="domain" description="Type II secretion system protein GspE N-terminal" evidence="1">
    <location>
        <begin position="226"/>
        <end position="312"/>
    </location>
</feature>
<organism evidence="2">
    <name type="scientific">Candidatus Moduliflexus flocculans</name>
    <dbReference type="NCBI Taxonomy" id="1499966"/>
    <lineage>
        <taxon>Bacteria</taxon>
        <taxon>Candidatus Moduliflexota</taxon>
        <taxon>Candidatus Moduliflexia</taxon>
        <taxon>Candidatus Moduliflexales</taxon>
        <taxon>Candidatus Moduliflexaceae</taxon>
    </lineage>
</organism>
<evidence type="ECO:0000313" key="3">
    <source>
        <dbReference type="Proteomes" id="UP000030700"/>
    </source>
</evidence>
<accession>A0A081BT71</accession>
<dbReference type="Gene3D" id="1.10.40.70">
    <property type="match status" value="1"/>
</dbReference>
<dbReference type="InterPro" id="IPR037257">
    <property type="entry name" value="T2SS_E_N_sf"/>
</dbReference>
<gene>
    <name evidence="2" type="ORF">U14_05889</name>
</gene>
<dbReference type="Proteomes" id="UP000030700">
    <property type="component" value="Unassembled WGS sequence"/>
</dbReference>
<protein>
    <submittedName>
        <fullName evidence="2">Type IV pilus assembly protein PilB</fullName>
    </submittedName>
</protein>
<dbReference type="EMBL" id="DF820462">
    <property type="protein sequence ID" value="GAK54602.1"/>
    <property type="molecule type" value="Genomic_DNA"/>
</dbReference>
<dbReference type="InterPro" id="IPR007831">
    <property type="entry name" value="T2SS_GspE_N"/>
</dbReference>
<dbReference type="GO" id="GO:0016887">
    <property type="term" value="F:ATP hydrolysis activity"/>
    <property type="evidence" value="ECO:0007669"/>
    <property type="project" value="TreeGrafter"/>
</dbReference>
<dbReference type="GO" id="GO:0005886">
    <property type="term" value="C:plasma membrane"/>
    <property type="evidence" value="ECO:0007669"/>
    <property type="project" value="TreeGrafter"/>
</dbReference>
<reference evidence="2" key="1">
    <citation type="journal article" date="2015" name="PeerJ">
        <title>First genomic representation of candidate bacterial phylum KSB3 points to enhanced environmental sensing as a trigger of wastewater bulking.</title>
        <authorList>
            <person name="Sekiguchi Y."/>
            <person name="Ohashi A."/>
            <person name="Parks D.H."/>
            <person name="Yamauchi T."/>
            <person name="Tyson G.W."/>
            <person name="Hugenholtz P."/>
        </authorList>
    </citation>
    <scope>NUCLEOTIDE SEQUENCE [LARGE SCALE GENOMIC DNA]</scope>
</reference>
<dbReference type="SUPFAM" id="SSF160246">
    <property type="entry name" value="EspE N-terminal domain-like"/>
    <property type="match status" value="2"/>
</dbReference>
<evidence type="ECO:0000259" key="1">
    <source>
        <dbReference type="Pfam" id="PF05157"/>
    </source>
</evidence>
<dbReference type="PANTHER" id="PTHR30258">
    <property type="entry name" value="TYPE II SECRETION SYSTEM PROTEIN GSPE-RELATED"/>
    <property type="match status" value="1"/>
</dbReference>
<dbReference type="Pfam" id="PF05157">
    <property type="entry name" value="MshEN"/>
    <property type="match status" value="2"/>
</dbReference>
<dbReference type="HOGENOM" id="CLU_823006_0_0_0"/>
<name>A0A081BT71_9BACT</name>
<dbReference type="PANTHER" id="PTHR30258:SF1">
    <property type="entry name" value="PROTEIN TRANSPORT PROTEIN HOFB HOMOLOG"/>
    <property type="match status" value="1"/>
</dbReference>
<keyword evidence="3" id="KW-1185">Reference proteome</keyword>
<sequence>MATRLGECLLKAGVISEAQLAEALEIQEERQGFLGHILLEKGWITDKQLCGAISESLHVNCVSIENVLISEEVVGLISNSLAVTCQILPLFVHNNMIYLAMENPCDTGVIQLVEYETGRQVRPLMAPPNELSVMIAKYYHIDENAVAKPTTAAYPKDLQKKITREIGFGERRRLGDLLVEAGLISAEQLQQALALQEAKAGFLGELIVDLGWVSEAELCRSLSEMLGIEHVNLKEIEIHPEVIQLVSDSLAVSCNIFPFSVKDNILYLAMENPLDSGVILLLQHETGLTVKPVVAAPSQLRAMINRFYPLKRQTRGSRAAHTS</sequence>
<evidence type="ECO:0000313" key="2">
    <source>
        <dbReference type="EMBL" id="GAK54602.1"/>
    </source>
</evidence>
<dbReference type="Gene3D" id="3.30.300.160">
    <property type="entry name" value="Type II secretion system, protein E, N-terminal domain"/>
    <property type="match status" value="2"/>
</dbReference>
<proteinExistence type="predicted"/>
<feature type="domain" description="Type II secretion system protein GspE N-terminal" evidence="1">
    <location>
        <begin position="61"/>
        <end position="143"/>
    </location>
</feature>
<dbReference type="STRING" id="1499966.U14_05889"/>
<dbReference type="AlphaFoldDB" id="A0A081BT71"/>